<sequence>MNILKDEHIYHLKIDSRAMALAYKEMGELNLHISREMDYLEWEAHKILESFLEKIKILDI</sequence>
<protein>
    <submittedName>
        <fullName evidence="1">Uncharacterized protein</fullName>
    </submittedName>
</protein>
<dbReference type="Proteomes" id="UP000037977">
    <property type="component" value="Unassembled WGS sequence"/>
</dbReference>
<name>A0A0M9DLG7_9BACI</name>
<dbReference type="EMBL" id="LGCI01000005">
    <property type="protein sequence ID" value="KOY83033.1"/>
    <property type="molecule type" value="Genomic_DNA"/>
</dbReference>
<reference evidence="1 2" key="1">
    <citation type="submission" date="2015-07" db="EMBL/GenBank/DDBJ databases">
        <title>Genome sequencing project for genomic taxonomy and phylogenomics of Bacillus-like bacteria.</title>
        <authorList>
            <person name="Liu B."/>
            <person name="Wang J."/>
            <person name="Zhu Y."/>
            <person name="Liu G."/>
            <person name="Chen Q."/>
            <person name="Chen Z."/>
            <person name="Che J."/>
            <person name="Ge C."/>
            <person name="Shi H."/>
            <person name="Pan Z."/>
            <person name="Liu X."/>
        </authorList>
    </citation>
    <scope>NUCLEOTIDE SEQUENCE [LARGE SCALE GENOMIC DNA]</scope>
    <source>
        <strain evidence="1 2">DSM 54</strain>
    </source>
</reference>
<dbReference type="AlphaFoldDB" id="A0A0M9DLG7"/>
<organism evidence="1 2">
    <name type="scientific">Lysinibacillus macroides</name>
    <dbReference type="NCBI Taxonomy" id="33935"/>
    <lineage>
        <taxon>Bacteria</taxon>
        <taxon>Bacillati</taxon>
        <taxon>Bacillota</taxon>
        <taxon>Bacilli</taxon>
        <taxon>Bacillales</taxon>
        <taxon>Bacillaceae</taxon>
        <taxon>Lysinibacillus</taxon>
    </lineage>
</organism>
<dbReference type="PATRIC" id="fig|33935.3.peg.825"/>
<comment type="caution">
    <text evidence="1">The sequence shown here is derived from an EMBL/GenBank/DDBJ whole genome shotgun (WGS) entry which is preliminary data.</text>
</comment>
<keyword evidence="2" id="KW-1185">Reference proteome</keyword>
<dbReference type="RefSeq" id="WP_053994279.1">
    <property type="nucleotide sequence ID" value="NZ_CP065643.1"/>
</dbReference>
<evidence type="ECO:0000313" key="1">
    <source>
        <dbReference type="EMBL" id="KOY83033.1"/>
    </source>
</evidence>
<gene>
    <name evidence="1" type="ORF">ADM90_06915</name>
</gene>
<proteinExistence type="predicted"/>
<dbReference type="OrthoDB" id="2738658at2"/>
<accession>A0A0M9DLG7</accession>
<evidence type="ECO:0000313" key="2">
    <source>
        <dbReference type="Proteomes" id="UP000037977"/>
    </source>
</evidence>